<keyword evidence="4 8" id="KW-0812">Transmembrane</keyword>
<evidence type="ECO:0000256" key="4">
    <source>
        <dbReference type="ARBA" id="ARBA00022692"/>
    </source>
</evidence>
<evidence type="ECO:0000313" key="11">
    <source>
        <dbReference type="Proteomes" id="UP000230423"/>
    </source>
</evidence>
<dbReference type="InterPro" id="IPR018108">
    <property type="entry name" value="MCP_transmembrane"/>
</dbReference>
<keyword evidence="7 8" id="KW-0472">Membrane</keyword>
<evidence type="ECO:0000256" key="5">
    <source>
        <dbReference type="ARBA" id="ARBA00022737"/>
    </source>
</evidence>
<dbReference type="OrthoDB" id="448427at2759"/>
<evidence type="ECO:0000256" key="1">
    <source>
        <dbReference type="ARBA" id="ARBA00004141"/>
    </source>
</evidence>
<keyword evidence="5" id="KW-0677">Repeat</keyword>
<comment type="similarity">
    <text evidence="2 9">Belongs to the mitochondrial carrier (TC 2.A.29) family.</text>
</comment>
<evidence type="ECO:0000313" key="10">
    <source>
        <dbReference type="EMBL" id="PIO57964.1"/>
    </source>
</evidence>
<evidence type="ECO:0008006" key="12">
    <source>
        <dbReference type="Google" id="ProtNLM"/>
    </source>
</evidence>
<name>A0A2G9TJ01_TELCI</name>
<dbReference type="AlphaFoldDB" id="A0A2G9TJ01"/>
<sequence length="114" mass="12942">MAVKLHRTDGILSFYNGLSAFLLRQLTYSTTRFGMYETLKEQFPSDHPLPFYQEAFPAGISGACGGFVGTLGDLVNLRMQKNVKPPPAERRDYKHAIDGVFRILHEEEQNVYSE</sequence>
<dbReference type="PROSITE" id="PS50920">
    <property type="entry name" value="SOLCAR"/>
    <property type="match status" value="1"/>
</dbReference>
<feature type="non-terminal residue" evidence="10">
    <location>
        <position position="114"/>
    </location>
</feature>
<evidence type="ECO:0000256" key="3">
    <source>
        <dbReference type="ARBA" id="ARBA00022448"/>
    </source>
</evidence>
<protein>
    <recommendedName>
        <fullName evidence="12">Mitochondrial dicarboxylate carrier</fullName>
    </recommendedName>
</protein>
<evidence type="ECO:0000256" key="6">
    <source>
        <dbReference type="ARBA" id="ARBA00022989"/>
    </source>
</evidence>
<reference evidence="10 11" key="1">
    <citation type="submission" date="2015-09" db="EMBL/GenBank/DDBJ databases">
        <title>Draft genome of the parasitic nematode Teladorsagia circumcincta isolate WARC Sus (inbred).</title>
        <authorList>
            <person name="Mitreva M."/>
        </authorList>
    </citation>
    <scope>NUCLEOTIDE SEQUENCE [LARGE SCALE GENOMIC DNA]</scope>
    <source>
        <strain evidence="10 11">S</strain>
    </source>
</reference>
<evidence type="ECO:0000256" key="9">
    <source>
        <dbReference type="RuleBase" id="RU000488"/>
    </source>
</evidence>
<accession>A0A2G9TJ01</accession>
<evidence type="ECO:0000256" key="2">
    <source>
        <dbReference type="ARBA" id="ARBA00006375"/>
    </source>
</evidence>
<dbReference type="EMBL" id="KZ362938">
    <property type="protein sequence ID" value="PIO57964.1"/>
    <property type="molecule type" value="Genomic_DNA"/>
</dbReference>
<keyword evidence="11" id="KW-1185">Reference proteome</keyword>
<dbReference type="InterPro" id="IPR023395">
    <property type="entry name" value="MCP_dom_sf"/>
</dbReference>
<dbReference type="Gene3D" id="1.50.40.10">
    <property type="entry name" value="Mitochondrial carrier domain"/>
    <property type="match status" value="1"/>
</dbReference>
<organism evidence="10 11">
    <name type="scientific">Teladorsagia circumcincta</name>
    <name type="common">Brown stomach worm</name>
    <name type="synonym">Ostertagia circumcincta</name>
    <dbReference type="NCBI Taxonomy" id="45464"/>
    <lineage>
        <taxon>Eukaryota</taxon>
        <taxon>Metazoa</taxon>
        <taxon>Ecdysozoa</taxon>
        <taxon>Nematoda</taxon>
        <taxon>Chromadorea</taxon>
        <taxon>Rhabditida</taxon>
        <taxon>Rhabditina</taxon>
        <taxon>Rhabditomorpha</taxon>
        <taxon>Strongyloidea</taxon>
        <taxon>Trichostrongylidae</taxon>
        <taxon>Teladorsagia</taxon>
    </lineage>
</organism>
<dbReference type="Pfam" id="PF00153">
    <property type="entry name" value="Mito_carr"/>
    <property type="match status" value="1"/>
</dbReference>
<dbReference type="InterPro" id="IPR050391">
    <property type="entry name" value="Mito_Metabolite_Transporter"/>
</dbReference>
<proteinExistence type="inferred from homology"/>
<gene>
    <name evidence="10" type="ORF">TELCIR_20613</name>
</gene>
<dbReference type="Proteomes" id="UP000230423">
    <property type="component" value="Unassembled WGS sequence"/>
</dbReference>
<dbReference type="GO" id="GO:0016020">
    <property type="term" value="C:membrane"/>
    <property type="evidence" value="ECO:0007669"/>
    <property type="project" value="UniProtKB-SubCell"/>
</dbReference>
<comment type="subcellular location">
    <subcellularLocation>
        <location evidence="1">Membrane</location>
        <topology evidence="1">Multi-pass membrane protein</topology>
    </subcellularLocation>
</comment>
<feature type="repeat" description="Solcar" evidence="8">
    <location>
        <begin position="1"/>
        <end position="42"/>
    </location>
</feature>
<keyword evidence="6" id="KW-1133">Transmembrane helix</keyword>
<dbReference type="SUPFAM" id="SSF103506">
    <property type="entry name" value="Mitochondrial carrier"/>
    <property type="match status" value="1"/>
</dbReference>
<dbReference type="PANTHER" id="PTHR45618">
    <property type="entry name" value="MITOCHONDRIAL DICARBOXYLATE CARRIER-RELATED"/>
    <property type="match status" value="1"/>
</dbReference>
<evidence type="ECO:0000256" key="8">
    <source>
        <dbReference type="PROSITE-ProRule" id="PRU00282"/>
    </source>
</evidence>
<evidence type="ECO:0000256" key="7">
    <source>
        <dbReference type="ARBA" id="ARBA00023136"/>
    </source>
</evidence>
<keyword evidence="3 9" id="KW-0813">Transport</keyword>